<evidence type="ECO:0000313" key="11">
    <source>
        <dbReference type="Proteomes" id="UP000231579"/>
    </source>
</evidence>
<feature type="transmembrane region" description="Helical" evidence="8">
    <location>
        <begin position="387"/>
        <end position="405"/>
    </location>
</feature>
<evidence type="ECO:0000256" key="7">
    <source>
        <dbReference type="ARBA" id="ARBA00023136"/>
    </source>
</evidence>
<dbReference type="GO" id="GO:0005886">
    <property type="term" value="C:plasma membrane"/>
    <property type="evidence" value="ECO:0007669"/>
    <property type="project" value="UniProtKB-SubCell"/>
</dbReference>
<dbReference type="InterPro" id="IPR038731">
    <property type="entry name" value="RgtA/B/C-like"/>
</dbReference>
<comment type="subcellular location">
    <subcellularLocation>
        <location evidence="1">Cell membrane</location>
        <topology evidence="1">Multi-pass membrane protein</topology>
    </subcellularLocation>
</comment>
<feature type="transmembrane region" description="Helical" evidence="8">
    <location>
        <begin position="357"/>
        <end position="375"/>
    </location>
</feature>
<keyword evidence="2" id="KW-1003">Cell membrane</keyword>
<evidence type="ECO:0000313" key="10">
    <source>
        <dbReference type="EMBL" id="PJE70353.1"/>
    </source>
</evidence>
<evidence type="ECO:0000256" key="4">
    <source>
        <dbReference type="ARBA" id="ARBA00022679"/>
    </source>
</evidence>
<feature type="transmembrane region" description="Helical" evidence="8">
    <location>
        <begin position="121"/>
        <end position="138"/>
    </location>
</feature>
<keyword evidence="5 8" id="KW-0812">Transmembrane</keyword>
<evidence type="ECO:0000256" key="6">
    <source>
        <dbReference type="ARBA" id="ARBA00022989"/>
    </source>
</evidence>
<feature type="transmembrane region" description="Helical" evidence="8">
    <location>
        <begin position="311"/>
        <end position="327"/>
    </location>
</feature>
<feature type="transmembrane region" description="Helical" evidence="8">
    <location>
        <begin position="145"/>
        <end position="163"/>
    </location>
</feature>
<evidence type="ECO:0000259" key="9">
    <source>
        <dbReference type="Pfam" id="PF13231"/>
    </source>
</evidence>
<evidence type="ECO:0000256" key="3">
    <source>
        <dbReference type="ARBA" id="ARBA00022676"/>
    </source>
</evidence>
<feature type="transmembrane region" description="Helical" evidence="8">
    <location>
        <begin position="70"/>
        <end position="88"/>
    </location>
</feature>
<dbReference type="EMBL" id="PFEM01000003">
    <property type="protein sequence ID" value="PJE70353.1"/>
    <property type="molecule type" value="Genomic_DNA"/>
</dbReference>
<gene>
    <name evidence="10" type="ORF">COU97_00115</name>
</gene>
<feature type="transmembrane region" description="Helical" evidence="8">
    <location>
        <begin position="214"/>
        <end position="234"/>
    </location>
</feature>
<evidence type="ECO:0000256" key="2">
    <source>
        <dbReference type="ARBA" id="ARBA00022475"/>
    </source>
</evidence>
<feature type="domain" description="Glycosyltransferase RgtA/B/C/D-like" evidence="9">
    <location>
        <begin position="73"/>
        <end position="223"/>
    </location>
</feature>
<feature type="transmembrane region" description="Helical" evidence="8">
    <location>
        <begin position="334"/>
        <end position="351"/>
    </location>
</feature>
<dbReference type="AlphaFoldDB" id="A0A2M8L7Y6"/>
<proteinExistence type="predicted"/>
<comment type="caution">
    <text evidence="10">The sequence shown here is derived from an EMBL/GenBank/DDBJ whole genome shotgun (WGS) entry which is preliminary data.</text>
</comment>
<dbReference type="GO" id="GO:0009103">
    <property type="term" value="P:lipopolysaccharide biosynthetic process"/>
    <property type="evidence" value="ECO:0007669"/>
    <property type="project" value="UniProtKB-ARBA"/>
</dbReference>
<dbReference type="PANTHER" id="PTHR33908">
    <property type="entry name" value="MANNOSYLTRANSFERASE YKCB-RELATED"/>
    <property type="match status" value="1"/>
</dbReference>
<name>A0A2M8L7Y6_9BACT</name>
<reference evidence="11" key="1">
    <citation type="submission" date="2017-09" db="EMBL/GenBank/DDBJ databases">
        <title>Depth-based differentiation of microbial function through sediment-hosted aquifers and enrichment of novel symbionts in the deep terrestrial subsurface.</title>
        <authorList>
            <person name="Probst A.J."/>
            <person name="Ladd B."/>
            <person name="Jarett J.K."/>
            <person name="Geller-Mcgrath D.E."/>
            <person name="Sieber C.M.K."/>
            <person name="Emerson J.B."/>
            <person name="Anantharaman K."/>
            <person name="Thomas B.C."/>
            <person name="Malmstrom R."/>
            <person name="Stieglmeier M."/>
            <person name="Klingl A."/>
            <person name="Woyke T."/>
            <person name="Ryan C.M."/>
            <person name="Banfield J.F."/>
        </authorList>
    </citation>
    <scope>NUCLEOTIDE SEQUENCE [LARGE SCALE GENOMIC DNA]</scope>
</reference>
<keyword evidence="4" id="KW-0808">Transferase</keyword>
<dbReference type="Proteomes" id="UP000231579">
    <property type="component" value="Unassembled WGS sequence"/>
</dbReference>
<feature type="transmembrane region" description="Helical" evidence="8">
    <location>
        <begin position="7"/>
        <end position="25"/>
    </location>
</feature>
<dbReference type="Pfam" id="PF13231">
    <property type="entry name" value="PMT_2"/>
    <property type="match status" value="1"/>
</dbReference>
<keyword evidence="6 8" id="KW-1133">Transmembrane helix</keyword>
<protein>
    <recommendedName>
        <fullName evidence="9">Glycosyltransferase RgtA/B/C/D-like domain-containing protein</fullName>
    </recommendedName>
</protein>
<evidence type="ECO:0000256" key="8">
    <source>
        <dbReference type="SAM" id="Phobius"/>
    </source>
</evidence>
<evidence type="ECO:0000256" key="5">
    <source>
        <dbReference type="ARBA" id="ARBA00022692"/>
    </source>
</evidence>
<dbReference type="GO" id="GO:0016763">
    <property type="term" value="F:pentosyltransferase activity"/>
    <property type="evidence" value="ECO:0007669"/>
    <property type="project" value="TreeGrafter"/>
</dbReference>
<feature type="transmembrane region" description="Helical" evidence="8">
    <location>
        <begin position="183"/>
        <end position="202"/>
    </location>
</feature>
<organism evidence="10 11">
    <name type="scientific">Candidatus Shapirobacteria bacterium CG10_big_fil_rev_8_21_14_0_10_48_15</name>
    <dbReference type="NCBI Taxonomy" id="1974484"/>
    <lineage>
        <taxon>Bacteria</taxon>
        <taxon>Candidatus Shapironibacteriota</taxon>
    </lineage>
</organism>
<accession>A0A2M8L7Y6</accession>
<keyword evidence="3" id="KW-0328">Glycosyltransferase</keyword>
<keyword evidence="7 8" id="KW-0472">Membrane</keyword>
<feature type="transmembrane region" description="Helical" evidence="8">
    <location>
        <begin position="93"/>
        <end position="115"/>
    </location>
</feature>
<sequence length="550" mass="62999">MKTRESWWKIIIGLLIMGAIFLRFWQLGRVPPGLNRDGASIGYTAYSLLKTGRDEYGRRWPLTFRSFGDWKQPAYVYLTIPFLLIFGLKESAVLLPSALAGLAGIGLIYLLVKQIFADKNLARWAAVFLAILPWHFHFSRYNHEVNLGFTCLLAATWLFFKGLKKPALWPLAGLLFGLSLFTYHGFLVLTPLLVACLAVVYFRELKKFPRQTFFSLLILAFLAALIYQSAFSGAKVKASISFLNDPVTIHAQIELPRTAKGNTLWSRLVYNRPIVFTKLFVKNYLATFGPNFLAIKGGSHPLHNFPGMGNIFWWQYPLFWLGVSLLAKQKQKSRWLILGWLIISPLASSLTKDAPNSGRVFPMIFPLVVCLALGASQIQQSLKKPKFVFELLILTLLGFSLIKMYQNYFIDLPRLRALNWGAGYQQLVNELGQEKNLARKVLMSRPDYSPYIYFLFYQQFDPREFQKTVVYYPTTPDGFNHVRSFDRYEFGDFQLADELHKNQLVVIWAEEINDQALQKAAAFLQQTIVDQGEPRFYLFSGQKQVNNPSG</sequence>
<dbReference type="InterPro" id="IPR050297">
    <property type="entry name" value="LipidA_mod_glycosyltrf_83"/>
</dbReference>
<evidence type="ECO:0000256" key="1">
    <source>
        <dbReference type="ARBA" id="ARBA00004651"/>
    </source>
</evidence>
<dbReference type="PANTHER" id="PTHR33908:SF11">
    <property type="entry name" value="MEMBRANE PROTEIN"/>
    <property type="match status" value="1"/>
</dbReference>